<sequence>MCAPDARIVGGMARSKPTDATAPSGKAGTGPQSGGRGRSGSTAASVAQGGGKPPKLDKNGQPKVGRLKKLTGQARMIKQAYTLTRKNDPKLPWIMLIWFVAVAAVVELIGILLSSPFIFLPLALVSGALAALIVFGRRAQGSAYRQVEGQPGAAAWVLEGMRGDWRVTSGVAGTQQMDAVHRVLGRPGVILVAEGVPGRVRGLLAQEKKKVARVVGDAPIYDIVVGDDEGQIPLRKLSAHVMKLPRNLSAAEVNALGRRMSALGGARMPVPGGPMPGGKQMSISQRQVRRRG</sequence>
<evidence type="ECO:0000256" key="2">
    <source>
        <dbReference type="SAM" id="Phobius"/>
    </source>
</evidence>
<dbReference type="Proteomes" id="UP000219482">
    <property type="component" value="Unassembled WGS sequence"/>
</dbReference>
<gene>
    <name evidence="3" type="ORF">SAMN06272739_3852</name>
</gene>
<dbReference type="EMBL" id="OCNK01000005">
    <property type="protein sequence ID" value="SOE02892.1"/>
    <property type="molecule type" value="Genomic_DNA"/>
</dbReference>
<feature type="transmembrane region" description="Helical" evidence="2">
    <location>
        <begin position="93"/>
        <end position="112"/>
    </location>
</feature>
<keyword evidence="2" id="KW-0472">Membrane</keyword>
<dbReference type="AlphaFoldDB" id="A0A286H5C7"/>
<keyword evidence="2" id="KW-0812">Transmembrane</keyword>
<keyword evidence="4" id="KW-1185">Reference proteome</keyword>
<keyword evidence="2" id="KW-1133">Transmembrane helix</keyword>
<feature type="region of interest" description="Disordered" evidence="1">
    <location>
        <begin position="1"/>
        <end position="68"/>
    </location>
</feature>
<organism evidence="3 4">
    <name type="scientific">Blastococcus haudaquaticus</name>
    <dbReference type="NCBI Taxonomy" id="1938745"/>
    <lineage>
        <taxon>Bacteria</taxon>
        <taxon>Bacillati</taxon>
        <taxon>Actinomycetota</taxon>
        <taxon>Actinomycetes</taxon>
        <taxon>Geodermatophilales</taxon>
        <taxon>Geodermatophilaceae</taxon>
        <taxon>Blastococcus</taxon>
    </lineage>
</organism>
<evidence type="ECO:0000313" key="4">
    <source>
        <dbReference type="Proteomes" id="UP000219482"/>
    </source>
</evidence>
<feature type="region of interest" description="Disordered" evidence="1">
    <location>
        <begin position="264"/>
        <end position="292"/>
    </location>
</feature>
<evidence type="ECO:0000256" key="1">
    <source>
        <dbReference type="SAM" id="MobiDB-lite"/>
    </source>
</evidence>
<dbReference type="Pfam" id="PF13829">
    <property type="entry name" value="DUF4191"/>
    <property type="match status" value="1"/>
</dbReference>
<protein>
    <recommendedName>
        <fullName evidence="5">DUF4191 domain-containing protein</fullName>
    </recommendedName>
</protein>
<evidence type="ECO:0008006" key="5">
    <source>
        <dbReference type="Google" id="ProtNLM"/>
    </source>
</evidence>
<feature type="compositionally biased region" description="Gly residues" evidence="1">
    <location>
        <begin position="27"/>
        <end position="38"/>
    </location>
</feature>
<feature type="transmembrane region" description="Helical" evidence="2">
    <location>
        <begin position="118"/>
        <end position="136"/>
    </location>
</feature>
<proteinExistence type="predicted"/>
<accession>A0A286H5C7</accession>
<name>A0A286H5C7_9ACTN</name>
<dbReference type="InterPro" id="IPR025445">
    <property type="entry name" value="DUF4191"/>
</dbReference>
<evidence type="ECO:0000313" key="3">
    <source>
        <dbReference type="EMBL" id="SOE02892.1"/>
    </source>
</evidence>
<reference evidence="4" key="1">
    <citation type="submission" date="2017-09" db="EMBL/GenBank/DDBJ databases">
        <authorList>
            <person name="Varghese N."/>
            <person name="Submissions S."/>
        </authorList>
    </citation>
    <scope>NUCLEOTIDE SEQUENCE [LARGE SCALE GENOMIC DNA]</scope>
    <source>
        <strain evidence="4">DSM 44270</strain>
    </source>
</reference>